<reference evidence="1" key="1">
    <citation type="submission" date="2022-08" db="EMBL/GenBank/DDBJ databases">
        <title>Genome Sequence of Pycnoporus sanguineus.</title>
        <authorList>
            <person name="Buettner E."/>
        </authorList>
    </citation>
    <scope>NUCLEOTIDE SEQUENCE</scope>
    <source>
        <strain evidence="1">CG-C14</strain>
    </source>
</reference>
<dbReference type="EMBL" id="JANSHE010007925">
    <property type="protein sequence ID" value="KAJ2955242.1"/>
    <property type="molecule type" value="Genomic_DNA"/>
</dbReference>
<evidence type="ECO:0000313" key="2">
    <source>
        <dbReference type="Proteomes" id="UP001144978"/>
    </source>
</evidence>
<organism evidence="1 2">
    <name type="scientific">Trametes sanguinea</name>
    <dbReference type="NCBI Taxonomy" id="158606"/>
    <lineage>
        <taxon>Eukaryota</taxon>
        <taxon>Fungi</taxon>
        <taxon>Dikarya</taxon>
        <taxon>Basidiomycota</taxon>
        <taxon>Agaricomycotina</taxon>
        <taxon>Agaricomycetes</taxon>
        <taxon>Polyporales</taxon>
        <taxon>Polyporaceae</taxon>
        <taxon>Trametes</taxon>
    </lineage>
</organism>
<sequence length="102" mass="10771">MHVHRASGLASESTAASHREPQRGPHTPALSQPRPICAAPTLTGSLCSSSLSNPLQTLQTDREAFHAVVPLRIRIRAFHANHAEAAADVPPIVEVQPTTGGD</sequence>
<accession>A0ACC1MCB4</accession>
<name>A0ACC1MCB4_9APHY</name>
<evidence type="ECO:0000313" key="1">
    <source>
        <dbReference type="EMBL" id="KAJ2955242.1"/>
    </source>
</evidence>
<keyword evidence="2" id="KW-1185">Reference proteome</keyword>
<dbReference type="Proteomes" id="UP001144978">
    <property type="component" value="Unassembled WGS sequence"/>
</dbReference>
<protein>
    <submittedName>
        <fullName evidence="1">Uncharacterized protein</fullName>
    </submittedName>
</protein>
<comment type="caution">
    <text evidence="1">The sequence shown here is derived from an EMBL/GenBank/DDBJ whole genome shotgun (WGS) entry which is preliminary data.</text>
</comment>
<gene>
    <name evidence="1" type="ORF">NUW54_g14753</name>
</gene>
<proteinExistence type="predicted"/>